<gene>
    <name evidence="1" type="ORF">PIB30_042773</name>
</gene>
<evidence type="ECO:0000313" key="2">
    <source>
        <dbReference type="Proteomes" id="UP001341840"/>
    </source>
</evidence>
<name>A0ABU6YE73_9FABA</name>
<keyword evidence="2" id="KW-1185">Reference proteome</keyword>
<protein>
    <recommendedName>
        <fullName evidence="3">F-box associated domain-containing protein</fullName>
    </recommendedName>
</protein>
<comment type="caution">
    <text evidence="1">The sequence shown here is derived from an EMBL/GenBank/DDBJ whole genome shotgun (WGS) entry which is preliminary data.</text>
</comment>
<sequence length="224" mass="25505">MGDSSWRDMGIFPTLPLSGLTSNENDGIYIAGTLNWLALRNFRGDNVWQEVTSVDQLVIVSLDLGEETYKQFGLPDGLDELPKLKPVLGVLRDCLYLCHDYKTPHFVLWQMNEFGNAASWTQLLNVTYQHLQLDRFYLDEGSHPLMPMCMSEKGDVVVLLSTENLAPQLQELDALLMVCWYVEESGALGRMKGREVLSNFLFQTLVLLGRVWKETETGKLRLED</sequence>
<dbReference type="Proteomes" id="UP001341840">
    <property type="component" value="Unassembled WGS sequence"/>
</dbReference>
<reference evidence="1 2" key="1">
    <citation type="journal article" date="2023" name="Plants (Basel)">
        <title>Bridging the Gap: Combining Genomics and Transcriptomics Approaches to Understand Stylosanthes scabra, an Orphan Legume from the Brazilian Caatinga.</title>
        <authorList>
            <person name="Ferreira-Neto J.R.C."/>
            <person name="da Silva M.D."/>
            <person name="Binneck E."/>
            <person name="de Melo N.F."/>
            <person name="da Silva R.H."/>
            <person name="de Melo A.L.T.M."/>
            <person name="Pandolfi V."/>
            <person name="Bustamante F.O."/>
            <person name="Brasileiro-Vidal A.C."/>
            <person name="Benko-Iseppon A.M."/>
        </authorList>
    </citation>
    <scope>NUCLEOTIDE SEQUENCE [LARGE SCALE GENOMIC DNA]</scope>
    <source>
        <tissue evidence="1">Leaves</tissue>
    </source>
</reference>
<evidence type="ECO:0008006" key="3">
    <source>
        <dbReference type="Google" id="ProtNLM"/>
    </source>
</evidence>
<evidence type="ECO:0000313" key="1">
    <source>
        <dbReference type="EMBL" id="MED6208185.1"/>
    </source>
</evidence>
<proteinExistence type="predicted"/>
<dbReference type="EMBL" id="JASCZI010241901">
    <property type="protein sequence ID" value="MED6208185.1"/>
    <property type="molecule type" value="Genomic_DNA"/>
</dbReference>
<accession>A0ABU6YE73</accession>
<organism evidence="1 2">
    <name type="scientific">Stylosanthes scabra</name>
    <dbReference type="NCBI Taxonomy" id="79078"/>
    <lineage>
        <taxon>Eukaryota</taxon>
        <taxon>Viridiplantae</taxon>
        <taxon>Streptophyta</taxon>
        <taxon>Embryophyta</taxon>
        <taxon>Tracheophyta</taxon>
        <taxon>Spermatophyta</taxon>
        <taxon>Magnoliopsida</taxon>
        <taxon>eudicotyledons</taxon>
        <taxon>Gunneridae</taxon>
        <taxon>Pentapetalae</taxon>
        <taxon>rosids</taxon>
        <taxon>fabids</taxon>
        <taxon>Fabales</taxon>
        <taxon>Fabaceae</taxon>
        <taxon>Papilionoideae</taxon>
        <taxon>50 kb inversion clade</taxon>
        <taxon>dalbergioids sensu lato</taxon>
        <taxon>Dalbergieae</taxon>
        <taxon>Pterocarpus clade</taxon>
        <taxon>Stylosanthes</taxon>
    </lineage>
</organism>